<keyword evidence="4" id="KW-1185">Reference proteome</keyword>
<evidence type="ECO:0000313" key="3">
    <source>
        <dbReference type="EMBL" id="GIH79301.1"/>
    </source>
</evidence>
<proteinExistence type="predicted"/>
<evidence type="ECO:0000256" key="2">
    <source>
        <dbReference type="SAM" id="SignalP"/>
    </source>
</evidence>
<sequence>MTTPQLTFWAAAAITVLAAAAPVTRERLTRFAALTGFSVTTANARQVIDHFAALRRWRLITLAVAVPVAYLTDDLFYLVLGWCAVSVLRHVRPPLRALHRHDDAEIYRKAWLLGLGCAVAAGGYLLANQGATPARLAHAVIVAIVAVAVPLAARNLEAGPAPEASDDTARAESAVRRWSARTLYLAGTAIVLSGALLVPGQPLRPELPEYSTPVSFPESRAAFTTVDEYKAPTCAWISSMDNPCRYWLVNGEPFPQAAPYVIGKGGAPLPAPFMPSPDDKAVVYLDKYDRRMTYQDAGGVHRLTGPLADADVPEPGFAGQNRYVALTGNGVQITDTTDWTARSIPEARQIHDINASGVVVTTASRVLVLDHRGRTRTDLPLRETDDDVPEDEYHLRPDGGRLVVISGDEGRVETFDTGTGKRLSSVVPSFPGDEFLNVGLGWSKRGSFMVEALYSERTYFLDLATGELRRREK</sequence>
<keyword evidence="2" id="KW-0732">Signal</keyword>
<feature type="transmembrane region" description="Helical" evidence="1">
    <location>
        <begin position="133"/>
        <end position="153"/>
    </location>
</feature>
<comment type="caution">
    <text evidence="3">The sequence shown here is derived from an EMBL/GenBank/DDBJ whole genome shotgun (WGS) entry which is preliminary data.</text>
</comment>
<keyword evidence="1" id="KW-0812">Transmembrane</keyword>
<dbReference type="Proteomes" id="UP000616724">
    <property type="component" value="Unassembled WGS sequence"/>
</dbReference>
<dbReference type="InterPro" id="IPR011044">
    <property type="entry name" value="Quino_amine_DH_bsu"/>
</dbReference>
<keyword evidence="1" id="KW-1133">Transmembrane helix</keyword>
<feature type="chain" id="PRO_5039248887" evidence="2">
    <location>
        <begin position="21"/>
        <end position="473"/>
    </location>
</feature>
<dbReference type="EMBL" id="BOOH01000047">
    <property type="protein sequence ID" value="GIH79301.1"/>
    <property type="molecule type" value="Genomic_DNA"/>
</dbReference>
<accession>A0A8J3RMG0</accession>
<dbReference type="AlphaFoldDB" id="A0A8J3RMG0"/>
<dbReference type="RefSeq" id="WP_203893766.1">
    <property type="nucleotide sequence ID" value="NZ_BOOH01000047.1"/>
</dbReference>
<feature type="transmembrane region" description="Helical" evidence="1">
    <location>
        <begin position="59"/>
        <end position="88"/>
    </location>
</feature>
<dbReference type="SUPFAM" id="SSF50969">
    <property type="entry name" value="YVTN repeat-like/Quinoprotein amine dehydrogenase"/>
    <property type="match status" value="1"/>
</dbReference>
<evidence type="ECO:0000313" key="4">
    <source>
        <dbReference type="Proteomes" id="UP000616724"/>
    </source>
</evidence>
<gene>
    <name evidence="3" type="ORF">Plo01_57300</name>
</gene>
<feature type="transmembrane region" description="Helical" evidence="1">
    <location>
        <begin position="109"/>
        <end position="127"/>
    </location>
</feature>
<keyword evidence="1" id="KW-0472">Membrane</keyword>
<evidence type="ECO:0000256" key="1">
    <source>
        <dbReference type="SAM" id="Phobius"/>
    </source>
</evidence>
<protein>
    <submittedName>
        <fullName evidence="3">Uncharacterized protein</fullName>
    </submittedName>
</protein>
<name>A0A8J3RMG0_9ACTN</name>
<reference evidence="3 4" key="1">
    <citation type="submission" date="2021-01" db="EMBL/GenBank/DDBJ databases">
        <title>Whole genome shotgun sequence of Planobispora longispora NBRC 13918.</title>
        <authorList>
            <person name="Komaki H."/>
            <person name="Tamura T."/>
        </authorList>
    </citation>
    <scope>NUCLEOTIDE SEQUENCE [LARGE SCALE GENOMIC DNA]</scope>
    <source>
        <strain evidence="3 4">NBRC 13918</strain>
    </source>
</reference>
<organism evidence="3 4">
    <name type="scientific">Planobispora longispora</name>
    <dbReference type="NCBI Taxonomy" id="28887"/>
    <lineage>
        <taxon>Bacteria</taxon>
        <taxon>Bacillati</taxon>
        <taxon>Actinomycetota</taxon>
        <taxon>Actinomycetes</taxon>
        <taxon>Streptosporangiales</taxon>
        <taxon>Streptosporangiaceae</taxon>
        <taxon>Planobispora</taxon>
    </lineage>
</organism>
<feature type="signal peptide" evidence="2">
    <location>
        <begin position="1"/>
        <end position="20"/>
    </location>
</feature>